<reference evidence="7" key="1">
    <citation type="journal article" date="2016" name="Genome Announc.">
        <title>Genome sequences of three species of Hanseniaspora isolated from spontaneous wine fermentations.</title>
        <authorList>
            <person name="Sternes P.R."/>
            <person name="Lee D."/>
            <person name="Kutyna D.R."/>
            <person name="Borneman A.R."/>
        </authorList>
    </citation>
    <scope>NUCLEOTIDE SEQUENCE [LARGE SCALE GENOMIC DNA]</scope>
    <source>
        <strain evidence="7">AWRI3579</strain>
    </source>
</reference>
<keyword evidence="3" id="KW-0809">Transit peptide</keyword>
<feature type="chain" id="PRO_5009184695" evidence="5">
    <location>
        <begin position="23"/>
        <end position="89"/>
    </location>
</feature>
<dbReference type="InParanoid" id="A0A1E5RAL5"/>
<dbReference type="InterPro" id="IPR031568">
    <property type="entry name" value="Pet117"/>
</dbReference>
<organism evidence="6 7">
    <name type="scientific">Hanseniaspora osmophila</name>
    <dbReference type="NCBI Taxonomy" id="56408"/>
    <lineage>
        <taxon>Eukaryota</taxon>
        <taxon>Fungi</taxon>
        <taxon>Dikarya</taxon>
        <taxon>Ascomycota</taxon>
        <taxon>Saccharomycotina</taxon>
        <taxon>Saccharomycetes</taxon>
        <taxon>Saccharomycodales</taxon>
        <taxon>Saccharomycodaceae</taxon>
        <taxon>Hanseniaspora</taxon>
    </lineage>
</organism>
<dbReference type="GO" id="GO:0033617">
    <property type="term" value="P:mitochondrial respiratory chain complex IV assembly"/>
    <property type="evidence" value="ECO:0007669"/>
    <property type="project" value="TreeGrafter"/>
</dbReference>
<dbReference type="PANTHER" id="PTHR28163">
    <property type="entry name" value="PROTEIN PET117 HOMOLOG, MITOCHONDRIAL"/>
    <property type="match status" value="1"/>
</dbReference>
<dbReference type="Pfam" id="PF15786">
    <property type="entry name" value="PET117"/>
    <property type="match status" value="1"/>
</dbReference>
<gene>
    <name evidence="6" type="ORF">AWRI3579_g2742</name>
</gene>
<dbReference type="OrthoDB" id="3972926at2759"/>
<evidence type="ECO:0000256" key="2">
    <source>
        <dbReference type="ARBA" id="ARBA00008197"/>
    </source>
</evidence>
<sequence length="89" mass="10116">MSRASKITLGCSIAFALTSVVGVHYIQELERDTLHQGPIKDAERLAKRKKRLENEQEHQLQLELQKKYKELQPLSGDVQISGNDDKDAE</sequence>
<evidence type="ECO:0000313" key="6">
    <source>
        <dbReference type="EMBL" id="OEJ83949.1"/>
    </source>
</evidence>
<comment type="subcellular location">
    <subcellularLocation>
        <location evidence="1">Mitochondrion</location>
    </subcellularLocation>
</comment>
<protein>
    <submittedName>
        <fullName evidence="6">Protein required for assembly of cytochrome c oxidase, mitochondrial</fullName>
    </submittedName>
</protein>
<evidence type="ECO:0000313" key="7">
    <source>
        <dbReference type="Proteomes" id="UP000095728"/>
    </source>
</evidence>
<evidence type="ECO:0000256" key="4">
    <source>
        <dbReference type="ARBA" id="ARBA00023128"/>
    </source>
</evidence>
<keyword evidence="4" id="KW-0496">Mitochondrion</keyword>
<name>A0A1E5RAL5_9ASCO</name>
<dbReference type="Proteomes" id="UP000095728">
    <property type="component" value="Unassembled WGS sequence"/>
</dbReference>
<proteinExistence type="inferred from homology"/>
<dbReference type="GO" id="GO:0005739">
    <property type="term" value="C:mitochondrion"/>
    <property type="evidence" value="ECO:0007669"/>
    <property type="project" value="UniProtKB-SubCell"/>
</dbReference>
<evidence type="ECO:0000256" key="3">
    <source>
        <dbReference type="ARBA" id="ARBA00022946"/>
    </source>
</evidence>
<dbReference type="STRING" id="56408.A0A1E5RAL5"/>
<dbReference type="AlphaFoldDB" id="A0A1E5RAL5"/>
<feature type="signal peptide" evidence="5">
    <location>
        <begin position="1"/>
        <end position="22"/>
    </location>
</feature>
<comment type="similarity">
    <text evidence="2">Belongs to the PET117 family.</text>
</comment>
<evidence type="ECO:0000256" key="5">
    <source>
        <dbReference type="SAM" id="SignalP"/>
    </source>
</evidence>
<dbReference type="EMBL" id="LPNM01000008">
    <property type="protein sequence ID" value="OEJ83949.1"/>
    <property type="molecule type" value="Genomic_DNA"/>
</dbReference>
<keyword evidence="5" id="KW-0732">Signal</keyword>
<dbReference type="PANTHER" id="PTHR28163:SF1">
    <property type="entry name" value="PROTEIN PET117 HOMOLOG, MITOCHONDRIAL"/>
    <property type="match status" value="1"/>
</dbReference>
<comment type="caution">
    <text evidence="6">The sequence shown here is derived from an EMBL/GenBank/DDBJ whole genome shotgun (WGS) entry which is preliminary data.</text>
</comment>
<keyword evidence="7" id="KW-1185">Reference proteome</keyword>
<accession>A0A1E5RAL5</accession>
<dbReference type="FunCoup" id="A0A1E5RAL5">
    <property type="interactions" value="29"/>
</dbReference>
<evidence type="ECO:0000256" key="1">
    <source>
        <dbReference type="ARBA" id="ARBA00004173"/>
    </source>
</evidence>